<dbReference type="GO" id="GO:0005634">
    <property type="term" value="C:nucleus"/>
    <property type="evidence" value="ECO:0007669"/>
    <property type="project" value="UniProtKB-SubCell"/>
</dbReference>
<feature type="compositionally biased region" description="Polar residues" evidence="6">
    <location>
        <begin position="168"/>
        <end position="188"/>
    </location>
</feature>
<feature type="region of interest" description="Disordered" evidence="6">
    <location>
        <begin position="155"/>
        <end position="229"/>
    </location>
</feature>
<dbReference type="RefSeq" id="XP_029012063.3">
    <property type="nucleotide sequence ID" value="XM_029156230.3"/>
</dbReference>
<evidence type="ECO:0000256" key="1">
    <source>
        <dbReference type="ARBA" id="ARBA00004123"/>
    </source>
</evidence>
<reference evidence="9" key="1">
    <citation type="submission" date="2025-08" db="UniProtKB">
        <authorList>
            <consortium name="RefSeq"/>
        </authorList>
    </citation>
    <scope>IDENTIFICATION</scope>
</reference>
<evidence type="ECO:0000259" key="7">
    <source>
        <dbReference type="PROSITE" id="PS50888"/>
    </source>
</evidence>
<comment type="subcellular location">
    <subcellularLocation>
        <location evidence="1">Nucleus</location>
    </subcellularLocation>
</comment>
<accession>A0A6P7N0S3</accession>
<dbReference type="Gene3D" id="4.10.280.10">
    <property type="entry name" value="Helix-loop-helix DNA-binding domain"/>
    <property type="match status" value="1"/>
</dbReference>
<dbReference type="InParanoid" id="A0A6P7N0S3"/>
<dbReference type="SUPFAM" id="SSF47459">
    <property type="entry name" value="HLH, helix-loop-helix DNA-binding domain"/>
    <property type="match status" value="1"/>
</dbReference>
<evidence type="ECO:0000256" key="5">
    <source>
        <dbReference type="ARBA" id="ARBA00023242"/>
    </source>
</evidence>
<protein>
    <submittedName>
        <fullName evidence="9">Hairy-related 3</fullName>
    </submittedName>
</protein>
<dbReference type="SMART" id="SM00353">
    <property type="entry name" value="HLH"/>
    <property type="match status" value="1"/>
</dbReference>
<feature type="compositionally biased region" description="Basic and acidic residues" evidence="6">
    <location>
        <begin position="155"/>
        <end position="167"/>
    </location>
</feature>
<dbReference type="GO" id="GO:0046983">
    <property type="term" value="F:protein dimerization activity"/>
    <property type="evidence" value="ECO:0007669"/>
    <property type="project" value="InterPro"/>
</dbReference>
<sequence>MVASTDLAEQSKPTAGNRVSKPLMEKKRRARINKSLDQLKSLLESYYSSNIRKRKLEKADILELTVKHLRNLQKIQSCAAAHAASEFSEYQFGFRGCLANVNQYLLMADNLNGSDRWMLSQLSSKLRRSLGPHEASSTMDSGLDRVETRDEARRLLASDAGPEERNTSKSNVTNKSRCLSEEAQQSMGNREAAAPAQHPHENSSSCKTFHSADQGHEEANTQYSVWRPW</sequence>
<proteinExistence type="predicted"/>
<keyword evidence="2" id="KW-0678">Repressor</keyword>
<dbReference type="KEGG" id="bspl:114858723"/>
<keyword evidence="5" id="KW-0539">Nucleus</keyword>
<dbReference type="PROSITE" id="PS50888">
    <property type="entry name" value="BHLH"/>
    <property type="match status" value="1"/>
</dbReference>
<dbReference type="CTD" id="30289"/>
<dbReference type="FunFam" id="4.10.280.10:FF:000077">
    <property type="entry name" value="transcription factor HES-3 isoform X2"/>
    <property type="match status" value="1"/>
</dbReference>
<dbReference type="InterPro" id="IPR050370">
    <property type="entry name" value="HES_HEY"/>
</dbReference>
<evidence type="ECO:0000256" key="3">
    <source>
        <dbReference type="ARBA" id="ARBA00023015"/>
    </source>
</evidence>
<evidence type="ECO:0000256" key="2">
    <source>
        <dbReference type="ARBA" id="ARBA00022491"/>
    </source>
</evidence>
<keyword evidence="4" id="KW-0804">Transcription</keyword>
<feature type="region of interest" description="Disordered" evidence="6">
    <location>
        <begin position="1"/>
        <end position="24"/>
    </location>
</feature>
<dbReference type="PANTHER" id="PTHR10985">
    <property type="entry name" value="BASIC HELIX-LOOP-HELIX TRANSCRIPTION FACTOR, HES-RELATED"/>
    <property type="match status" value="1"/>
</dbReference>
<evidence type="ECO:0000256" key="4">
    <source>
        <dbReference type="ARBA" id="ARBA00023163"/>
    </source>
</evidence>
<evidence type="ECO:0000313" key="9">
    <source>
        <dbReference type="RefSeq" id="XP_029012063.3"/>
    </source>
</evidence>
<dbReference type="AlphaFoldDB" id="A0A6P7N0S3"/>
<evidence type="ECO:0000313" key="8">
    <source>
        <dbReference type="Proteomes" id="UP000515150"/>
    </source>
</evidence>
<keyword evidence="8" id="KW-1185">Reference proteome</keyword>
<organism evidence="8 9">
    <name type="scientific">Betta splendens</name>
    <name type="common">Siamese fighting fish</name>
    <dbReference type="NCBI Taxonomy" id="158456"/>
    <lineage>
        <taxon>Eukaryota</taxon>
        <taxon>Metazoa</taxon>
        <taxon>Chordata</taxon>
        <taxon>Craniata</taxon>
        <taxon>Vertebrata</taxon>
        <taxon>Euteleostomi</taxon>
        <taxon>Actinopterygii</taxon>
        <taxon>Neopterygii</taxon>
        <taxon>Teleostei</taxon>
        <taxon>Neoteleostei</taxon>
        <taxon>Acanthomorphata</taxon>
        <taxon>Anabantaria</taxon>
        <taxon>Anabantiformes</taxon>
        <taxon>Anabantoidei</taxon>
        <taxon>Osphronemidae</taxon>
        <taxon>Betta</taxon>
    </lineage>
</organism>
<feature type="domain" description="BHLH" evidence="7">
    <location>
        <begin position="16"/>
        <end position="72"/>
    </location>
</feature>
<evidence type="ECO:0000256" key="6">
    <source>
        <dbReference type="SAM" id="MobiDB-lite"/>
    </source>
</evidence>
<dbReference type="InterPro" id="IPR011598">
    <property type="entry name" value="bHLH_dom"/>
</dbReference>
<keyword evidence="3" id="KW-0805">Transcription regulation</keyword>
<feature type="compositionally biased region" description="Polar residues" evidence="6">
    <location>
        <begin position="220"/>
        <end position="229"/>
    </location>
</feature>
<dbReference type="Proteomes" id="UP000515150">
    <property type="component" value="Chromosome 7"/>
</dbReference>
<dbReference type="OrthoDB" id="6085656at2759"/>
<dbReference type="Pfam" id="PF00010">
    <property type="entry name" value="HLH"/>
    <property type="match status" value="1"/>
</dbReference>
<dbReference type="GeneID" id="114858723"/>
<gene>
    <name evidence="9" type="primary">her3</name>
</gene>
<dbReference type="InterPro" id="IPR036638">
    <property type="entry name" value="HLH_DNA-bd_sf"/>
</dbReference>
<name>A0A6P7N0S3_BETSP</name>